<gene>
    <name evidence="3" type="ORF">OMP40_22305</name>
</gene>
<protein>
    <recommendedName>
        <fullName evidence="5">DUF11 domain-containing protein</fullName>
    </recommendedName>
</protein>
<dbReference type="Gene3D" id="2.60.40.1240">
    <property type="match status" value="1"/>
</dbReference>
<accession>A0A9X4QUW8</accession>
<dbReference type="Proteomes" id="UP001153404">
    <property type="component" value="Unassembled WGS sequence"/>
</dbReference>
<feature type="signal peptide" evidence="2">
    <location>
        <begin position="1"/>
        <end position="29"/>
    </location>
</feature>
<dbReference type="EMBL" id="JAPDIA010000007">
    <property type="protein sequence ID" value="MDG0811798.1"/>
    <property type="molecule type" value="Genomic_DNA"/>
</dbReference>
<evidence type="ECO:0008006" key="5">
    <source>
        <dbReference type="Google" id="ProtNLM"/>
    </source>
</evidence>
<dbReference type="InterPro" id="IPR029050">
    <property type="entry name" value="Immunoprotect_excell_Ig-like"/>
</dbReference>
<dbReference type="AlphaFoldDB" id="A0A9X4QUW8"/>
<name>A0A9X4QUW8_9BACL</name>
<proteinExistence type="predicted"/>
<evidence type="ECO:0000256" key="1">
    <source>
        <dbReference type="ARBA" id="ARBA00022729"/>
    </source>
</evidence>
<organism evidence="3 4">
    <name type="scientific">Cohnella rhizosphaerae</name>
    <dbReference type="NCBI Taxonomy" id="1457232"/>
    <lineage>
        <taxon>Bacteria</taxon>
        <taxon>Bacillati</taxon>
        <taxon>Bacillota</taxon>
        <taxon>Bacilli</taxon>
        <taxon>Bacillales</taxon>
        <taxon>Paenibacillaceae</taxon>
        <taxon>Cohnella</taxon>
    </lineage>
</organism>
<keyword evidence="4" id="KW-1185">Reference proteome</keyword>
<sequence length="716" mass="77942">MKNNQALVNQRKWLIGLTALALISTPVISENHAVAAQTVSVGSAITAVNKIIRPITLTAHSSISIIDVAMMPSDEGQQVAYTLSVKNNGNVSVNLGDYWFRLSNKSGNKYSIKTTGDSKTATVDLKTAKIAPNSTLIFTIYASVGANAKLSDLVLKVVKFDFSVSGYERTIGQIQFPQNFTNNVASTSYKAIYYNSTTLYTKISSASIGQSGEDKLAKLKFVYNNIGKKTATISKFKYYIVTSTGAMYEAAPTDTTDLVLAPLVRKEIEMTVTLPSKVSTTGARLIVTRESGTESLVLPVGEYNIKYTTSSESTTTATDNFMYTTEDGKYEYRLTQLLREPWENQDVLSARIRITNKSANSLGIPNVTGNFLLDNTAKIDFKTVATANQFALNANGYVDIDVYAKIPSNYSFTKAKLVINNKIDDKTINKAGELATVNYLTQIPKYASDKVYAIARDGSQMEAAVNTVDIYNNSVTKVYNVQVTLTSKEKRTIDPIKLVGVFMSDNGDIFPATASTGQGQVNASNKALVNFSANLPQTYDSNNLKLIIGEAVTDTKYTSGTAIAEGYVNAVQFGLPQERSTSGVFNQLSLLPYTLTVNKFTPQVFGDDMQVVLDYSLVKDTTYNVYSADRKLILTLESKNKSTGEVETYFTQELALEGEGAGAVQPGEKKTIAFKKPFENNGGVNGGTEILNTVKLYEVIQGSKKAHSGASFQLVY</sequence>
<evidence type="ECO:0000313" key="3">
    <source>
        <dbReference type="EMBL" id="MDG0811798.1"/>
    </source>
</evidence>
<dbReference type="RefSeq" id="WP_277534618.1">
    <property type="nucleotide sequence ID" value="NZ_JAPDIA010000007.1"/>
</dbReference>
<comment type="caution">
    <text evidence="3">The sequence shown here is derived from an EMBL/GenBank/DDBJ whole genome shotgun (WGS) entry which is preliminary data.</text>
</comment>
<feature type="chain" id="PRO_5040724404" description="DUF11 domain-containing protein" evidence="2">
    <location>
        <begin position="30"/>
        <end position="716"/>
    </location>
</feature>
<keyword evidence="1 2" id="KW-0732">Signal</keyword>
<evidence type="ECO:0000256" key="2">
    <source>
        <dbReference type="SAM" id="SignalP"/>
    </source>
</evidence>
<reference evidence="3" key="1">
    <citation type="submission" date="2022-10" db="EMBL/GenBank/DDBJ databases">
        <title>Comparative genomic analysis of Cohnella hashimotonis sp. nov., isolated from the International Space Station.</title>
        <authorList>
            <person name="Simpson A."/>
            <person name="Venkateswaran K."/>
        </authorList>
    </citation>
    <scope>NUCLEOTIDE SEQUENCE</scope>
    <source>
        <strain evidence="3">DSM 28161</strain>
    </source>
</reference>
<evidence type="ECO:0000313" key="4">
    <source>
        <dbReference type="Proteomes" id="UP001153404"/>
    </source>
</evidence>